<dbReference type="InterPro" id="IPR017452">
    <property type="entry name" value="GPCR_Rhodpsn_7TM"/>
</dbReference>
<dbReference type="Proteomes" id="UP000472273">
    <property type="component" value="Unplaced"/>
</dbReference>
<keyword evidence="2" id="KW-1003">Cell membrane</keyword>
<keyword evidence="7 9" id="KW-0675">Receptor</keyword>
<feature type="transmembrane region" description="Helical" evidence="10">
    <location>
        <begin position="52"/>
        <end position="73"/>
    </location>
</feature>
<proteinExistence type="inferred from homology"/>
<keyword evidence="3 9" id="KW-0812">Transmembrane</keyword>
<name>A0A670ZDX2_PSETE</name>
<reference evidence="12" key="1">
    <citation type="submission" date="2025-08" db="UniProtKB">
        <authorList>
            <consortium name="Ensembl"/>
        </authorList>
    </citation>
    <scope>IDENTIFICATION</scope>
</reference>
<dbReference type="Gene3D" id="1.20.1070.10">
    <property type="entry name" value="Rhodopsin 7-helix transmembrane proteins"/>
    <property type="match status" value="1"/>
</dbReference>
<evidence type="ECO:0000313" key="13">
    <source>
        <dbReference type="Proteomes" id="UP000472273"/>
    </source>
</evidence>
<feature type="domain" description="G-protein coupled receptors family 1 profile" evidence="11">
    <location>
        <begin position="31"/>
        <end position="279"/>
    </location>
</feature>
<dbReference type="GO" id="GO:0004930">
    <property type="term" value="F:G protein-coupled receptor activity"/>
    <property type="evidence" value="ECO:0007669"/>
    <property type="project" value="UniProtKB-KW"/>
</dbReference>
<dbReference type="PRINTS" id="PR01904">
    <property type="entry name" value="GPR40FAMILY"/>
</dbReference>
<evidence type="ECO:0000256" key="7">
    <source>
        <dbReference type="ARBA" id="ARBA00023170"/>
    </source>
</evidence>
<dbReference type="GO" id="GO:0005886">
    <property type="term" value="C:plasma membrane"/>
    <property type="evidence" value="ECO:0007669"/>
    <property type="project" value="UniProtKB-SubCell"/>
</dbReference>
<feature type="transmembrane region" description="Helical" evidence="10">
    <location>
        <begin position="93"/>
        <end position="116"/>
    </location>
</feature>
<feature type="transmembrane region" description="Helical" evidence="10">
    <location>
        <begin position="18"/>
        <end position="40"/>
    </location>
</feature>
<evidence type="ECO:0000259" key="11">
    <source>
        <dbReference type="PROSITE" id="PS50262"/>
    </source>
</evidence>
<accession>A0A670ZDX2</accession>
<organism evidence="12 13">
    <name type="scientific">Pseudonaja textilis</name>
    <name type="common">Eastern brown snake</name>
    <dbReference type="NCBI Taxonomy" id="8673"/>
    <lineage>
        <taxon>Eukaryota</taxon>
        <taxon>Metazoa</taxon>
        <taxon>Chordata</taxon>
        <taxon>Craniata</taxon>
        <taxon>Vertebrata</taxon>
        <taxon>Euteleostomi</taxon>
        <taxon>Lepidosauria</taxon>
        <taxon>Squamata</taxon>
        <taxon>Bifurcata</taxon>
        <taxon>Unidentata</taxon>
        <taxon>Episquamata</taxon>
        <taxon>Toxicofera</taxon>
        <taxon>Serpentes</taxon>
        <taxon>Colubroidea</taxon>
        <taxon>Elapidae</taxon>
        <taxon>Hydrophiinae</taxon>
        <taxon>Pseudonaja</taxon>
    </lineage>
</organism>
<dbReference type="AlphaFoldDB" id="A0A670ZDX2"/>
<dbReference type="GO" id="GO:0071398">
    <property type="term" value="P:cellular response to fatty acid"/>
    <property type="evidence" value="ECO:0007669"/>
    <property type="project" value="TreeGrafter"/>
</dbReference>
<dbReference type="Pfam" id="PF00001">
    <property type="entry name" value="7tm_1"/>
    <property type="match status" value="1"/>
</dbReference>
<reference evidence="12" key="2">
    <citation type="submission" date="2025-09" db="UniProtKB">
        <authorList>
            <consortium name="Ensembl"/>
        </authorList>
    </citation>
    <scope>IDENTIFICATION</scope>
</reference>
<keyword evidence="8 9" id="KW-0807">Transducer</keyword>
<dbReference type="Ensembl" id="ENSPTXT00000022176.1">
    <property type="protein sequence ID" value="ENSPTXP00000021519.1"/>
    <property type="gene ID" value="ENSPTXG00000014889.1"/>
</dbReference>
<evidence type="ECO:0000256" key="4">
    <source>
        <dbReference type="ARBA" id="ARBA00022989"/>
    </source>
</evidence>
<evidence type="ECO:0000256" key="8">
    <source>
        <dbReference type="ARBA" id="ARBA00023224"/>
    </source>
</evidence>
<evidence type="ECO:0000256" key="5">
    <source>
        <dbReference type="ARBA" id="ARBA00023040"/>
    </source>
</evidence>
<dbReference type="InterPro" id="IPR013312">
    <property type="entry name" value="GPR40-rel_orph"/>
</dbReference>
<gene>
    <name evidence="12" type="primary">LOC113448207</name>
</gene>
<dbReference type="PROSITE" id="PS50262">
    <property type="entry name" value="G_PROTEIN_RECEP_F1_2"/>
    <property type="match status" value="1"/>
</dbReference>
<dbReference type="SUPFAM" id="SSF81321">
    <property type="entry name" value="Family A G protein-coupled receptor-like"/>
    <property type="match status" value="1"/>
</dbReference>
<dbReference type="InterPro" id="IPR000276">
    <property type="entry name" value="GPCR_Rhodpsn"/>
</dbReference>
<dbReference type="CDD" id="cd15170">
    <property type="entry name" value="7tmA_FFAR2_FFAR3"/>
    <property type="match status" value="1"/>
</dbReference>
<comment type="similarity">
    <text evidence="9">Belongs to the G-protein coupled receptor 1 family.</text>
</comment>
<evidence type="ECO:0000256" key="6">
    <source>
        <dbReference type="ARBA" id="ARBA00023136"/>
    </source>
</evidence>
<sequence length="357" mass="40543">MSNSFTESENMEKNPMVLIIYIIAFIVGLPCNLLACYSFLSKVRRKPVPIDILLLNLTISDLFLLIFLPFKMAEVALAFTWPLPSLLCPLANFFFYSSIYISTLFLMGVSIERYLCIAYPVKHKLNRRPTYAKIASLFFWFLACSHCGCIVFIVHYLPGSSWSHTDNVTCYHHFSPEQLVIVLPFRLELFFVLFLLPFLITVTCYVNVIRILNSMPNIKPQKRQRAMGLAVATVLNFTLAFAPYNISHVVGFVLKKSPSWRTETFCLTSLNTVLDPIIFFFSSSTIRRTFTECWIGICRKFRNHTSLCCPCCCKSCRDNDKKGQTGELSLGNIPSILAGSSTPTPFATLEPSMTLDE</sequence>
<evidence type="ECO:0000256" key="9">
    <source>
        <dbReference type="RuleBase" id="RU000688"/>
    </source>
</evidence>
<feature type="transmembrane region" description="Helical" evidence="10">
    <location>
        <begin position="137"/>
        <end position="157"/>
    </location>
</feature>
<keyword evidence="6 10" id="KW-0472">Membrane</keyword>
<keyword evidence="4 10" id="KW-1133">Transmembrane helix</keyword>
<evidence type="ECO:0000256" key="1">
    <source>
        <dbReference type="ARBA" id="ARBA00004651"/>
    </source>
</evidence>
<keyword evidence="13" id="KW-1185">Reference proteome</keyword>
<dbReference type="PROSITE" id="PS00237">
    <property type="entry name" value="G_PROTEIN_RECEP_F1_1"/>
    <property type="match status" value="1"/>
</dbReference>
<comment type="subcellular location">
    <subcellularLocation>
        <location evidence="1">Cell membrane</location>
        <topology evidence="1">Multi-pass membrane protein</topology>
    </subcellularLocation>
</comment>
<feature type="transmembrane region" description="Helical" evidence="10">
    <location>
        <begin position="189"/>
        <end position="208"/>
    </location>
</feature>
<dbReference type="GeneTree" id="ENSGT00990000203527"/>
<evidence type="ECO:0000256" key="3">
    <source>
        <dbReference type="ARBA" id="ARBA00022692"/>
    </source>
</evidence>
<dbReference type="OMA" id="SIVIIVH"/>
<protein>
    <recommendedName>
        <fullName evidence="11">G-protein coupled receptors family 1 profile domain-containing protein</fullName>
    </recommendedName>
</protein>
<dbReference type="PANTHER" id="PTHR45822">
    <property type="entry name" value="FREE FATTY ACID RECEPTOR 2-RELATED"/>
    <property type="match status" value="1"/>
</dbReference>
<dbReference type="PANTHER" id="PTHR45822:SF5">
    <property type="entry name" value="FREE FATTY ACID RECEPTOR 2"/>
    <property type="match status" value="1"/>
</dbReference>
<evidence type="ECO:0000313" key="12">
    <source>
        <dbReference type="Ensembl" id="ENSPTXP00000021519.1"/>
    </source>
</evidence>
<evidence type="ECO:0000256" key="10">
    <source>
        <dbReference type="SAM" id="Phobius"/>
    </source>
</evidence>
<feature type="transmembrane region" description="Helical" evidence="10">
    <location>
        <begin position="229"/>
        <end position="254"/>
    </location>
</feature>
<dbReference type="PRINTS" id="PR00237">
    <property type="entry name" value="GPCRRHODOPSN"/>
</dbReference>
<keyword evidence="5 9" id="KW-0297">G-protein coupled receptor</keyword>
<evidence type="ECO:0000256" key="2">
    <source>
        <dbReference type="ARBA" id="ARBA00022475"/>
    </source>
</evidence>